<accession>A0A6M4B4U1</accession>
<evidence type="ECO:0000259" key="10">
    <source>
        <dbReference type="Pfam" id="PF01824"/>
    </source>
</evidence>
<evidence type="ECO:0000256" key="1">
    <source>
        <dbReference type="ARBA" id="ARBA00006621"/>
    </source>
</evidence>
<dbReference type="EMBL" id="MT210543">
    <property type="protein sequence ID" value="QJQ37017.1"/>
    <property type="molecule type" value="Genomic_DNA"/>
</dbReference>
<reference evidence="11" key="1">
    <citation type="submission" date="2020-03" db="EMBL/GenBank/DDBJ databases">
        <title>Complete chloroplast genomes of Pyrrosia species.</title>
        <authorList>
            <person name="Yao H."/>
            <person name="Yang C.-H."/>
        </authorList>
    </citation>
    <scope>NUCLEOTIDE SEQUENCE</scope>
</reference>
<keyword evidence="8" id="KW-1133">Transmembrane helix</keyword>
<dbReference type="GO" id="GO:0008033">
    <property type="term" value="P:tRNA processing"/>
    <property type="evidence" value="ECO:0007669"/>
    <property type="project" value="UniProtKB-KW"/>
</dbReference>
<geneLocation type="chloroplast" evidence="11"/>
<evidence type="ECO:0000313" key="11">
    <source>
        <dbReference type="EMBL" id="QJQ37017.1"/>
    </source>
</evidence>
<evidence type="ECO:0000256" key="8">
    <source>
        <dbReference type="SAM" id="Phobius"/>
    </source>
</evidence>
<dbReference type="Pfam" id="PF01348">
    <property type="entry name" value="Intron_maturas2"/>
    <property type="match status" value="1"/>
</dbReference>
<keyword evidence="3 6" id="KW-0507">mRNA processing</keyword>
<dbReference type="PANTHER" id="PTHR34811:SF1">
    <property type="entry name" value="MATURASE K"/>
    <property type="match status" value="1"/>
</dbReference>
<dbReference type="InterPro" id="IPR024937">
    <property type="entry name" value="Domain_X"/>
</dbReference>
<evidence type="ECO:0000256" key="6">
    <source>
        <dbReference type="HAMAP-Rule" id="MF_01390"/>
    </source>
</evidence>
<feature type="domain" description="Domain X" evidence="9">
    <location>
        <begin position="366"/>
        <end position="464"/>
    </location>
</feature>
<dbReference type="GO" id="GO:0009507">
    <property type="term" value="C:chloroplast"/>
    <property type="evidence" value="ECO:0007669"/>
    <property type="project" value="UniProtKB-SubCell"/>
</dbReference>
<keyword evidence="8" id="KW-0812">Transmembrane</keyword>
<keyword evidence="7 11" id="KW-0150">Chloroplast</keyword>
<dbReference type="GO" id="GO:0003723">
    <property type="term" value="F:RNA binding"/>
    <property type="evidence" value="ECO:0007669"/>
    <property type="project" value="UniProtKB-KW"/>
</dbReference>
<feature type="domain" description="Maturase MatK N-terminal" evidence="10">
    <location>
        <begin position="30"/>
        <end position="334"/>
    </location>
</feature>
<keyword evidence="8" id="KW-0472">Membrane</keyword>
<keyword evidence="5 6" id="KW-0694">RNA-binding</keyword>
<dbReference type="AlphaFoldDB" id="A0A6M4B4U1"/>
<organism evidence="11">
    <name type="scientific">Pyrrosia angustissima</name>
    <dbReference type="NCBI Taxonomy" id="1934198"/>
    <lineage>
        <taxon>Eukaryota</taxon>
        <taxon>Viridiplantae</taxon>
        <taxon>Streptophyta</taxon>
        <taxon>Embryophyta</taxon>
        <taxon>Tracheophyta</taxon>
        <taxon>Polypodiopsida</taxon>
        <taxon>Polypodiidae</taxon>
        <taxon>Polypodiales</taxon>
        <taxon>Polypodiineae</taxon>
        <taxon>Polypodiaceae</taxon>
        <taxon>Platycerioideae</taxon>
        <taxon>Pyrrosia</taxon>
    </lineage>
</organism>
<dbReference type="Pfam" id="PF01824">
    <property type="entry name" value="MatK_N"/>
    <property type="match status" value="1"/>
</dbReference>
<gene>
    <name evidence="6 11" type="primary">matK</name>
    <name evidence="11" type="ORF">Y19102_p002</name>
</gene>
<evidence type="ECO:0000256" key="5">
    <source>
        <dbReference type="ARBA" id="ARBA00022884"/>
    </source>
</evidence>
<keyword evidence="2 7" id="KW-0934">Plastid</keyword>
<comment type="similarity">
    <text evidence="1 6">Belongs to the intron maturase 2 family. MatK subfamily.</text>
</comment>
<evidence type="ECO:0000256" key="4">
    <source>
        <dbReference type="ARBA" id="ARBA00022694"/>
    </source>
</evidence>
<keyword evidence="4 6" id="KW-0819">tRNA processing</keyword>
<dbReference type="InterPro" id="IPR024942">
    <property type="entry name" value="Maturase_MatK_N"/>
</dbReference>
<sequence>MRINSGSSFRFEALHRTEEIISNNDCFPYLLLLLFRDNFYSVACKSCLDRQDIGLIFKAFSAVATKRSIDSVRYQNYSEIFYSEFVRKRSTQFNVDLYLYVLLQTICLILGIPYLRQPAAETSNNLKISQSIHSLFLFFEDRLPKSSHVLEIELSQNVHLETLVRLFRRRVGDVSLLHILRIGFHAYKTLYGKFTQFRFRKQKGRRDVDLLLQNFYAYQIDLILLILWARKPKFQERYYADLDTKNVHIKRFSLSKSNSQLDGMYVNYYLIRSFCIHFVRCRNKSFIAFQGAHYFVKRWIHYLFIFIRSHFNYPTKLMQIRINLLSTSCASFLGYILAIQSVSKNIQIETTVGSYNSISSGKIIYPRLPILLLVKLLQKEKFCDRTGYPISKVAWVILTDDDILTRFGKIWNIFYLYYSAATNQDGLRKLRYILQLSCDSTLASKHKSTIRFLKRRFDLELPTKAVPAYSKLNSLKRNERVWRLSLIRSVLLTLIPLTIQVQ</sequence>
<protein>
    <recommendedName>
        <fullName evidence="6">Maturase K</fullName>
    </recommendedName>
    <alternativeName>
        <fullName evidence="6">Intron maturase</fullName>
    </alternativeName>
</protein>
<dbReference type="GO" id="GO:0006397">
    <property type="term" value="P:mRNA processing"/>
    <property type="evidence" value="ECO:0007669"/>
    <property type="project" value="UniProtKB-KW"/>
</dbReference>
<dbReference type="GO" id="GO:0008380">
    <property type="term" value="P:RNA splicing"/>
    <property type="evidence" value="ECO:0007669"/>
    <property type="project" value="UniProtKB-UniRule"/>
</dbReference>
<name>A0A6M4B4U1_9MONI</name>
<comment type="function">
    <text evidence="6 7">Usually encoded in the trnK tRNA gene intron. Probably assists in splicing its own and other chloroplast group II introns.</text>
</comment>
<evidence type="ECO:0000256" key="3">
    <source>
        <dbReference type="ARBA" id="ARBA00022664"/>
    </source>
</evidence>
<dbReference type="HAMAP" id="MF_01390">
    <property type="entry name" value="MatK"/>
    <property type="match status" value="1"/>
</dbReference>
<evidence type="ECO:0000256" key="7">
    <source>
        <dbReference type="RuleBase" id="RU004226"/>
    </source>
</evidence>
<comment type="subcellular location">
    <subcellularLocation>
        <location evidence="6">Plastid</location>
        <location evidence="6">Chloroplast</location>
    </subcellularLocation>
</comment>
<dbReference type="PANTHER" id="PTHR34811">
    <property type="entry name" value="MATURASE K"/>
    <property type="match status" value="1"/>
</dbReference>
<dbReference type="InterPro" id="IPR002866">
    <property type="entry name" value="Maturase_MatK"/>
</dbReference>
<feature type="transmembrane region" description="Helical" evidence="8">
    <location>
        <begin position="97"/>
        <end position="115"/>
    </location>
</feature>
<proteinExistence type="inferred from homology"/>
<evidence type="ECO:0000259" key="9">
    <source>
        <dbReference type="Pfam" id="PF01348"/>
    </source>
</evidence>
<evidence type="ECO:0000256" key="2">
    <source>
        <dbReference type="ARBA" id="ARBA00022640"/>
    </source>
</evidence>